<dbReference type="PANTHER" id="PTHR12663:SF24">
    <property type="entry name" value="TUDOR DOMAIN-CONTAINING PROTEIN"/>
    <property type="match status" value="1"/>
</dbReference>
<dbReference type="Gramene" id="EOY32690">
    <property type="protein sequence ID" value="EOY32690"/>
    <property type="gene ID" value="TCM_040721"/>
</dbReference>
<keyword evidence="2" id="KW-0227">DNA damage</keyword>
<gene>
    <name evidence="7" type="ORF">TCM_040721</name>
</gene>
<evidence type="ECO:0000256" key="5">
    <source>
        <dbReference type="SAM" id="MobiDB-lite"/>
    </source>
</evidence>
<evidence type="ECO:0000256" key="3">
    <source>
        <dbReference type="ARBA" id="ARBA00023204"/>
    </source>
</evidence>
<feature type="region of interest" description="Disordered" evidence="5">
    <location>
        <begin position="475"/>
        <end position="521"/>
    </location>
</feature>
<dbReference type="InterPro" id="IPR047365">
    <property type="entry name" value="Tudor_AtPTM-like"/>
</dbReference>
<dbReference type="EMBL" id="CM001887">
    <property type="protein sequence ID" value="EOY32691.1"/>
    <property type="molecule type" value="Genomic_DNA"/>
</dbReference>
<dbReference type="HOGENOM" id="CLU_414147_0_0_1"/>
<dbReference type="InParanoid" id="A0A061GT97"/>
<feature type="region of interest" description="Disordered" evidence="5">
    <location>
        <begin position="326"/>
        <end position="345"/>
    </location>
</feature>
<feature type="compositionally biased region" description="Basic and acidic residues" evidence="5">
    <location>
        <begin position="89"/>
        <end position="99"/>
    </location>
</feature>
<keyword evidence="4" id="KW-0539">Nucleus</keyword>
<dbReference type="Pfam" id="PF21743">
    <property type="entry name" value="PTM_DIR17_Tudor"/>
    <property type="match status" value="1"/>
</dbReference>
<dbReference type="GO" id="GO:0005634">
    <property type="term" value="C:nucleus"/>
    <property type="evidence" value="ECO:0000318"/>
    <property type="project" value="GO_Central"/>
</dbReference>
<keyword evidence="8" id="KW-1185">Reference proteome</keyword>
<feature type="compositionally biased region" description="Basic and acidic residues" evidence="5">
    <location>
        <begin position="278"/>
        <end position="292"/>
    </location>
</feature>
<dbReference type="GO" id="GO:0000785">
    <property type="term" value="C:chromatin"/>
    <property type="evidence" value="ECO:0000318"/>
    <property type="project" value="GO_Central"/>
</dbReference>
<dbReference type="EMBL" id="CM001887">
    <property type="protein sequence ID" value="EOY32690.1"/>
    <property type="molecule type" value="Genomic_DNA"/>
</dbReference>
<organism evidence="7 8">
    <name type="scientific">Theobroma cacao</name>
    <name type="common">Cacao</name>
    <name type="synonym">Cocoa</name>
    <dbReference type="NCBI Taxonomy" id="3641"/>
    <lineage>
        <taxon>Eukaryota</taxon>
        <taxon>Viridiplantae</taxon>
        <taxon>Streptophyta</taxon>
        <taxon>Embryophyta</taxon>
        <taxon>Tracheophyta</taxon>
        <taxon>Spermatophyta</taxon>
        <taxon>Magnoliopsida</taxon>
        <taxon>eudicotyledons</taxon>
        <taxon>Gunneridae</taxon>
        <taxon>Pentapetalae</taxon>
        <taxon>rosids</taxon>
        <taxon>malvids</taxon>
        <taxon>Malvales</taxon>
        <taxon>Malvaceae</taxon>
        <taxon>Byttnerioideae</taxon>
        <taxon>Theobroma</taxon>
    </lineage>
</organism>
<dbReference type="STRING" id="3641.A0A061GT97"/>
<feature type="domain" description="Tudor" evidence="6">
    <location>
        <begin position="174"/>
        <end position="232"/>
    </location>
</feature>
<feature type="region of interest" description="Disordered" evidence="5">
    <location>
        <begin position="87"/>
        <end position="112"/>
    </location>
</feature>
<dbReference type="AlphaFoldDB" id="A0A061GT97"/>
<evidence type="ECO:0000256" key="1">
    <source>
        <dbReference type="ARBA" id="ARBA00004123"/>
    </source>
</evidence>
<evidence type="ECO:0000313" key="7">
    <source>
        <dbReference type="EMBL" id="EOY32691.1"/>
    </source>
</evidence>
<feature type="region of interest" description="Disordered" evidence="5">
    <location>
        <begin position="263"/>
        <end position="300"/>
    </location>
</feature>
<dbReference type="CDD" id="cd20404">
    <property type="entry name" value="Tudor_Agenet_AtEML-like"/>
    <property type="match status" value="1"/>
</dbReference>
<dbReference type="GO" id="GO:0007064">
    <property type="term" value="P:mitotic sister chromatid cohesion"/>
    <property type="evidence" value="ECO:0000318"/>
    <property type="project" value="GO_Central"/>
</dbReference>
<protein>
    <submittedName>
        <fullName evidence="7">Uncharacterized protein isoform 1</fullName>
    </submittedName>
</protein>
<feature type="compositionally biased region" description="Polar residues" evidence="5">
    <location>
        <begin position="646"/>
        <end position="663"/>
    </location>
</feature>
<accession>A0A061GT97</accession>
<dbReference type="SUPFAM" id="SSF63748">
    <property type="entry name" value="Tudor/PWWP/MBT"/>
    <property type="match status" value="1"/>
</dbReference>
<feature type="region of interest" description="Disordered" evidence="5">
    <location>
        <begin position="613"/>
        <end position="663"/>
    </location>
</feature>
<evidence type="ECO:0000313" key="8">
    <source>
        <dbReference type="Proteomes" id="UP000026915"/>
    </source>
</evidence>
<feature type="compositionally biased region" description="Basic and acidic residues" evidence="5">
    <location>
        <begin position="625"/>
        <end position="640"/>
    </location>
</feature>
<sequence>MADKVAERANKKIYGLVYSRASTGRGKPNEIAGDDDLIIGSLPKEMMMKLVSGRSNSVRYRAKESLTENCIENFKGKESTEMITMKGKSKAECSKREESQTGGGVPTGNGQVEVDNTVQKEDNRNVVTPMKQKRGADGEIIRAYFSSSEKSLSRLRPRKEVPAFRMVNLEESDNEFVVGKRVKVYWSGSRRWFIGRIVAFDNKNRLHRILYEDGDEEVLDLRKERFELEVIPTDCFKLKSEPHSAGKADGLDSGNVREAVMKQNSTDLTSAKSMTKSSESKQKKEAKKEGQRTSRKTYRKGTEATLEDLVSNVAVIPEKVDELVTNKASDMEKPGQASPEEDESNFISEVVKEATEEFEAETTVGKSHSEFWSVGSDNSRIKESGKAVEDDSLKISIAELAKKPKGSRKRLMPRAKRMRTNKALSREFGNVEEKLEADMKSHVQCDEVKTTEMDIDINIEAMEVNLQNISSETLGKKASEGDETSNEASFTTLDLTSKDKTAKGSGDASRNAANEVENLTKTENRTAEQAVIPGLLLNPHDVKDEREVLAAHQMELAASINKGEDELISGITSVQRFEHIDSMNTNRETESILEAESMKPCESSYCLQPVVSPEEPKPYVLQGKVKLENSESDKESKEGMDFISVKNESYSSKESQSNNGAAS</sequence>
<dbReference type="GO" id="GO:0140670">
    <property type="term" value="F:cohesin unloader activity"/>
    <property type="evidence" value="ECO:0000318"/>
    <property type="project" value="GO_Central"/>
</dbReference>
<dbReference type="FunCoup" id="A0A061GT97">
    <property type="interactions" value="29"/>
</dbReference>
<dbReference type="PANTHER" id="PTHR12663">
    <property type="entry name" value="ANDROGEN INDUCED INHIBITOR OF PROLIFERATION AS3 / PDS5-RELATED"/>
    <property type="match status" value="1"/>
</dbReference>
<dbReference type="InterPro" id="IPR039776">
    <property type="entry name" value="Pds5"/>
</dbReference>
<name>A0A061GT97_THECC</name>
<dbReference type="eggNOG" id="KOG1525">
    <property type="taxonomic scope" value="Eukaryota"/>
</dbReference>
<dbReference type="OMA" id="STEMITM"/>
<evidence type="ECO:0000256" key="2">
    <source>
        <dbReference type="ARBA" id="ARBA00022763"/>
    </source>
</evidence>
<dbReference type="Gramene" id="EOY32691">
    <property type="protein sequence ID" value="EOY32691"/>
    <property type="gene ID" value="TCM_040721"/>
</dbReference>
<feature type="compositionally biased region" description="Polar residues" evidence="5">
    <location>
        <begin position="486"/>
        <end position="495"/>
    </location>
</feature>
<dbReference type="InterPro" id="IPR002999">
    <property type="entry name" value="Tudor"/>
</dbReference>
<proteinExistence type="predicted"/>
<keyword evidence="3" id="KW-0234">DNA repair</keyword>
<dbReference type="SMART" id="SM00333">
    <property type="entry name" value="TUDOR"/>
    <property type="match status" value="1"/>
</dbReference>
<evidence type="ECO:0000256" key="4">
    <source>
        <dbReference type="ARBA" id="ARBA00023242"/>
    </source>
</evidence>
<dbReference type="GO" id="GO:0006281">
    <property type="term" value="P:DNA repair"/>
    <property type="evidence" value="ECO:0007669"/>
    <property type="project" value="UniProtKB-KW"/>
</dbReference>
<reference evidence="7 8" key="1">
    <citation type="journal article" date="2013" name="Genome Biol.">
        <title>The genome sequence of the most widely cultivated cacao type and its use to identify candidate genes regulating pod color.</title>
        <authorList>
            <person name="Motamayor J.C."/>
            <person name="Mockaitis K."/>
            <person name="Schmutz J."/>
            <person name="Haiminen N."/>
            <person name="Iii D.L."/>
            <person name="Cornejo O."/>
            <person name="Findley S.D."/>
            <person name="Zheng P."/>
            <person name="Utro F."/>
            <person name="Royaert S."/>
            <person name="Saski C."/>
            <person name="Jenkins J."/>
            <person name="Podicheti R."/>
            <person name="Zhao M."/>
            <person name="Scheffler B.E."/>
            <person name="Stack J.C."/>
            <person name="Feltus F.A."/>
            <person name="Mustiga G.M."/>
            <person name="Amores F."/>
            <person name="Phillips W."/>
            <person name="Marelli J.P."/>
            <person name="May G.D."/>
            <person name="Shapiro H."/>
            <person name="Ma J."/>
            <person name="Bustamante C.D."/>
            <person name="Schnell R.J."/>
            <person name="Main D."/>
            <person name="Gilbert D."/>
            <person name="Parida L."/>
            <person name="Kuhn D.N."/>
        </authorList>
    </citation>
    <scope>NUCLEOTIDE SEQUENCE [LARGE SCALE GENOMIC DNA]</scope>
    <source>
        <strain evidence="8">cv. Matina 1-6</strain>
    </source>
</reference>
<evidence type="ECO:0000259" key="6">
    <source>
        <dbReference type="SMART" id="SM00333"/>
    </source>
</evidence>
<comment type="subcellular location">
    <subcellularLocation>
        <location evidence="1">Nucleus</location>
    </subcellularLocation>
</comment>
<dbReference type="Gene3D" id="2.30.30.140">
    <property type="match status" value="1"/>
</dbReference>
<dbReference type="Proteomes" id="UP000026915">
    <property type="component" value="Chromosome 9"/>
</dbReference>